<keyword evidence="3 9" id="KW-0436">Ligase</keyword>
<dbReference type="InterPro" id="IPR014729">
    <property type="entry name" value="Rossmann-like_a/b/a_fold"/>
</dbReference>
<name>T1BLF6_9ZZZZ</name>
<evidence type="ECO:0000256" key="1">
    <source>
        <dbReference type="ARBA" id="ARBA00005594"/>
    </source>
</evidence>
<dbReference type="PRINTS" id="PR01039">
    <property type="entry name" value="TRNASYNTHTRP"/>
</dbReference>
<accession>T1BLF6</accession>
<comment type="caution">
    <text evidence="9">The sequence shown here is derived from an EMBL/GenBank/DDBJ whole genome shotgun (WGS) entry which is preliminary data.</text>
</comment>
<dbReference type="GO" id="GO:0005737">
    <property type="term" value="C:cytoplasm"/>
    <property type="evidence" value="ECO:0007669"/>
    <property type="project" value="TreeGrafter"/>
</dbReference>
<comment type="similarity">
    <text evidence="1">Belongs to the class-I aminoacyl-tRNA synthetase family.</text>
</comment>
<dbReference type="PANTHER" id="PTHR10055:SF1">
    <property type="entry name" value="TRYPTOPHAN--TRNA LIGASE, CYTOPLASMIC"/>
    <property type="match status" value="1"/>
</dbReference>
<keyword evidence="6" id="KW-0648">Protein biosynthesis</keyword>
<dbReference type="Gene3D" id="3.40.50.620">
    <property type="entry name" value="HUPs"/>
    <property type="match status" value="1"/>
</dbReference>
<evidence type="ECO:0000313" key="9">
    <source>
        <dbReference type="EMBL" id="EQD73811.1"/>
    </source>
</evidence>
<gene>
    <name evidence="9" type="ORF">B1B_03025</name>
</gene>
<organism evidence="9">
    <name type="scientific">mine drainage metagenome</name>
    <dbReference type="NCBI Taxonomy" id="410659"/>
    <lineage>
        <taxon>unclassified sequences</taxon>
        <taxon>metagenomes</taxon>
        <taxon>ecological metagenomes</taxon>
    </lineage>
</organism>
<protein>
    <recommendedName>
        <fullName evidence="2">tryptophan--tRNA ligase</fullName>
        <ecNumber evidence="2">6.1.1.2</ecNumber>
    </recommendedName>
    <alternativeName>
        <fullName evidence="8">Tryptophanyl-tRNA synthetase</fullName>
    </alternativeName>
</protein>
<keyword evidence="4" id="KW-0547">Nucleotide-binding</keyword>
<evidence type="ECO:0000256" key="5">
    <source>
        <dbReference type="ARBA" id="ARBA00022840"/>
    </source>
</evidence>
<dbReference type="Pfam" id="PF00579">
    <property type="entry name" value="tRNA-synt_1b"/>
    <property type="match status" value="1"/>
</dbReference>
<dbReference type="GO" id="GO:0006436">
    <property type="term" value="P:tryptophanyl-tRNA aminoacylation"/>
    <property type="evidence" value="ECO:0007669"/>
    <property type="project" value="InterPro"/>
</dbReference>
<sequence length="348" mass="39166">MKARLRRLLGTPLHPLLERDIYLSHRDLPEVLDRYERGDPFFLYTGRGPSGEVHLAHLLPFELSSYLQQKLGVEFWVQVTDDEKFLFQGALSLEETRRLGRENLLDLLALGFDPKKTHILFDTASIRSLYPLALKVAKRVTYSTAKAVFGFTPQNNIGSIFFTAIQSVPAFLPSARAGRPVPCLIPCGIDQDPHFRITRDVAEPLGYPKPALIHNRLLPGLSGEEKMSSSAERKDGVIFLNDPPEEVDRKLSRAFTGGRASVEEQRRLGANPEVCSVWALWRSRFAPDPKEFAEITRTCRSGELLCGECKRRLIPRVQQFLGEHARRRADVERWVDSAIVDGPPGGTA</sequence>
<reference evidence="9" key="1">
    <citation type="submission" date="2013-08" db="EMBL/GenBank/DDBJ databases">
        <authorList>
            <person name="Mendez C."/>
            <person name="Richter M."/>
            <person name="Ferrer M."/>
            <person name="Sanchez J."/>
        </authorList>
    </citation>
    <scope>NUCLEOTIDE SEQUENCE</scope>
</reference>
<dbReference type="GO" id="GO:0004830">
    <property type="term" value="F:tryptophan-tRNA ligase activity"/>
    <property type="evidence" value="ECO:0007669"/>
    <property type="project" value="UniProtKB-EC"/>
</dbReference>
<dbReference type="PANTHER" id="PTHR10055">
    <property type="entry name" value="TRYPTOPHANYL-TRNA SYNTHETASE"/>
    <property type="match status" value="1"/>
</dbReference>
<keyword evidence="7 9" id="KW-0030">Aminoacyl-tRNA synthetase</keyword>
<dbReference type="Gene3D" id="1.10.240.10">
    <property type="entry name" value="Tyrosyl-Transfer RNA Synthetase"/>
    <property type="match status" value="1"/>
</dbReference>
<evidence type="ECO:0000256" key="4">
    <source>
        <dbReference type="ARBA" id="ARBA00022741"/>
    </source>
</evidence>
<dbReference type="AlphaFoldDB" id="T1BLF6"/>
<dbReference type="InterPro" id="IPR002306">
    <property type="entry name" value="Trp-tRNA-ligase"/>
</dbReference>
<dbReference type="CDD" id="cd00806">
    <property type="entry name" value="TrpRS_core"/>
    <property type="match status" value="1"/>
</dbReference>
<dbReference type="EC" id="6.1.1.2" evidence="2"/>
<evidence type="ECO:0000256" key="6">
    <source>
        <dbReference type="ARBA" id="ARBA00022917"/>
    </source>
</evidence>
<dbReference type="NCBIfam" id="TIGR00233">
    <property type="entry name" value="trpS"/>
    <property type="match status" value="1"/>
</dbReference>
<keyword evidence="5" id="KW-0067">ATP-binding</keyword>
<dbReference type="InterPro" id="IPR002305">
    <property type="entry name" value="aa-tRNA-synth_Ic"/>
</dbReference>
<evidence type="ECO:0000256" key="8">
    <source>
        <dbReference type="ARBA" id="ARBA00030268"/>
    </source>
</evidence>
<dbReference type="GO" id="GO:0005524">
    <property type="term" value="F:ATP binding"/>
    <property type="evidence" value="ECO:0007669"/>
    <property type="project" value="UniProtKB-KW"/>
</dbReference>
<dbReference type="SUPFAM" id="SSF52374">
    <property type="entry name" value="Nucleotidylyl transferase"/>
    <property type="match status" value="1"/>
</dbReference>
<evidence type="ECO:0000256" key="3">
    <source>
        <dbReference type="ARBA" id="ARBA00022598"/>
    </source>
</evidence>
<evidence type="ECO:0000256" key="7">
    <source>
        <dbReference type="ARBA" id="ARBA00023146"/>
    </source>
</evidence>
<proteinExistence type="inferred from homology"/>
<evidence type="ECO:0000256" key="2">
    <source>
        <dbReference type="ARBA" id="ARBA00013161"/>
    </source>
</evidence>
<reference evidence="9" key="2">
    <citation type="journal article" date="2014" name="ISME J.">
        <title>Microbial stratification in low pH oxic and suboxic macroscopic growths along an acid mine drainage.</title>
        <authorList>
            <person name="Mendez-Garcia C."/>
            <person name="Mesa V."/>
            <person name="Sprenger R.R."/>
            <person name="Richter M."/>
            <person name="Diez M.S."/>
            <person name="Solano J."/>
            <person name="Bargiela R."/>
            <person name="Golyshina O.V."/>
            <person name="Manteca A."/>
            <person name="Ramos J.L."/>
            <person name="Gallego J.R."/>
            <person name="Llorente I."/>
            <person name="Martins Dos Santos V.A."/>
            <person name="Jensen O.N."/>
            <person name="Pelaez A.I."/>
            <person name="Sanchez J."/>
            <person name="Ferrer M."/>
        </authorList>
    </citation>
    <scope>NUCLEOTIDE SEQUENCE</scope>
</reference>
<dbReference type="EMBL" id="AUZY01001826">
    <property type="protein sequence ID" value="EQD73811.1"/>
    <property type="molecule type" value="Genomic_DNA"/>
</dbReference>